<dbReference type="AlphaFoldDB" id="A0A250JGS1"/>
<evidence type="ECO:0000256" key="1">
    <source>
        <dbReference type="SAM" id="MobiDB-lite"/>
    </source>
</evidence>
<evidence type="ECO:0000313" key="3">
    <source>
        <dbReference type="Proteomes" id="UP000217257"/>
    </source>
</evidence>
<dbReference type="KEGG" id="cfus:CYFUS_008161"/>
<dbReference type="EMBL" id="CP022098">
    <property type="protein sequence ID" value="ATB42682.1"/>
    <property type="molecule type" value="Genomic_DNA"/>
</dbReference>
<evidence type="ECO:0000313" key="2">
    <source>
        <dbReference type="EMBL" id="ATB42682.1"/>
    </source>
</evidence>
<accession>A0A250JGS1</accession>
<feature type="region of interest" description="Disordered" evidence="1">
    <location>
        <begin position="62"/>
        <end position="82"/>
    </location>
</feature>
<dbReference type="Proteomes" id="UP000217257">
    <property type="component" value="Chromosome"/>
</dbReference>
<proteinExistence type="predicted"/>
<gene>
    <name evidence="2" type="ORF">CYFUS_008161</name>
</gene>
<organism evidence="2 3">
    <name type="scientific">Cystobacter fuscus</name>
    <dbReference type="NCBI Taxonomy" id="43"/>
    <lineage>
        <taxon>Bacteria</taxon>
        <taxon>Pseudomonadati</taxon>
        <taxon>Myxococcota</taxon>
        <taxon>Myxococcia</taxon>
        <taxon>Myxococcales</taxon>
        <taxon>Cystobacterineae</taxon>
        <taxon>Archangiaceae</taxon>
        <taxon>Cystobacter</taxon>
    </lineage>
</organism>
<feature type="compositionally biased region" description="Basic and acidic residues" evidence="1">
    <location>
        <begin position="70"/>
        <end position="79"/>
    </location>
</feature>
<reference evidence="2 3" key="1">
    <citation type="submission" date="2017-06" db="EMBL/GenBank/DDBJ databases">
        <title>Sequencing and comparative analysis of myxobacterial genomes.</title>
        <authorList>
            <person name="Rupp O."/>
            <person name="Goesmann A."/>
            <person name="Sogaard-Andersen L."/>
        </authorList>
    </citation>
    <scope>NUCLEOTIDE SEQUENCE [LARGE SCALE GENOMIC DNA]</scope>
    <source>
        <strain evidence="2 3">DSM 52655</strain>
    </source>
</reference>
<protein>
    <submittedName>
        <fullName evidence="2">Peptidase M19</fullName>
    </submittedName>
</protein>
<name>A0A250JGS1_9BACT</name>
<sequence>MFAEEAFGGGWFHGGHTGALTRCDGGWPESDHLNLCPDSGSVDLRGVPVLSQLFGVAGAVGHHRPPAGLSREDGADRGTRRATGLCHLPCHPRAS</sequence>